<sequence length="75" mass="9179">MNELVIDMKKKYPTFDITPQHLGQVIRDNNKTRKRTRHEHFPKERYKKPIDKATEMNNFFTEVRKFPINKIIYLS</sequence>
<dbReference type="AlphaFoldDB" id="A0A6C0HY91"/>
<proteinExistence type="predicted"/>
<accession>A0A6C0HY91</accession>
<reference evidence="1" key="1">
    <citation type="journal article" date="2020" name="Nature">
        <title>Giant virus diversity and host interactions through global metagenomics.</title>
        <authorList>
            <person name="Schulz F."/>
            <person name="Roux S."/>
            <person name="Paez-Espino D."/>
            <person name="Jungbluth S."/>
            <person name="Walsh D.A."/>
            <person name="Denef V.J."/>
            <person name="McMahon K.D."/>
            <person name="Konstantinidis K.T."/>
            <person name="Eloe-Fadrosh E.A."/>
            <person name="Kyrpides N.C."/>
            <person name="Woyke T."/>
        </authorList>
    </citation>
    <scope>NUCLEOTIDE SEQUENCE</scope>
    <source>
        <strain evidence="1">GVMAG-M-3300023184-178</strain>
    </source>
</reference>
<name>A0A6C0HY91_9ZZZZ</name>
<protein>
    <submittedName>
        <fullName evidence="1">Uncharacterized protein</fullName>
    </submittedName>
</protein>
<dbReference type="EMBL" id="MN740032">
    <property type="protein sequence ID" value="QHT85116.1"/>
    <property type="molecule type" value="Genomic_DNA"/>
</dbReference>
<organism evidence="1">
    <name type="scientific">viral metagenome</name>
    <dbReference type="NCBI Taxonomy" id="1070528"/>
    <lineage>
        <taxon>unclassified sequences</taxon>
        <taxon>metagenomes</taxon>
        <taxon>organismal metagenomes</taxon>
    </lineage>
</organism>
<evidence type="ECO:0000313" key="1">
    <source>
        <dbReference type="EMBL" id="QHT85116.1"/>
    </source>
</evidence>